<keyword evidence="6 8" id="KW-1133">Transmembrane helix</keyword>
<evidence type="ECO:0000313" key="9">
    <source>
        <dbReference type="EMBL" id="MFD1176694.1"/>
    </source>
</evidence>
<dbReference type="Pfam" id="PF06379">
    <property type="entry name" value="RhaT"/>
    <property type="match status" value="1"/>
</dbReference>
<dbReference type="EMBL" id="JBHTLM010000006">
    <property type="protein sequence ID" value="MFD1176694.1"/>
    <property type="molecule type" value="Genomic_DNA"/>
</dbReference>
<feature type="transmembrane region" description="Helical" evidence="8">
    <location>
        <begin position="254"/>
        <end position="272"/>
    </location>
</feature>
<keyword evidence="3" id="KW-0997">Cell inner membrane</keyword>
<evidence type="ECO:0000256" key="2">
    <source>
        <dbReference type="ARBA" id="ARBA00022475"/>
    </source>
</evidence>
<evidence type="ECO:0000256" key="7">
    <source>
        <dbReference type="ARBA" id="ARBA00023136"/>
    </source>
</evidence>
<evidence type="ECO:0000256" key="8">
    <source>
        <dbReference type="SAM" id="Phobius"/>
    </source>
</evidence>
<accession>A0ABW3RWB2</accession>
<feature type="transmembrane region" description="Helical" evidence="8">
    <location>
        <begin position="35"/>
        <end position="54"/>
    </location>
</feature>
<dbReference type="InterPro" id="IPR004673">
    <property type="entry name" value="L-rhamnose-proton_sym_RhaT"/>
</dbReference>
<organism evidence="9 10">
    <name type="scientific">Paenibacillus puldeungensis</name>
    <dbReference type="NCBI Taxonomy" id="696536"/>
    <lineage>
        <taxon>Bacteria</taxon>
        <taxon>Bacillati</taxon>
        <taxon>Bacillota</taxon>
        <taxon>Bacilli</taxon>
        <taxon>Bacillales</taxon>
        <taxon>Paenibacillaceae</taxon>
        <taxon>Paenibacillus</taxon>
    </lineage>
</organism>
<sequence>MVNGLLLLLLACLFQGSFGLGMKKYQPFSWETFWIIFSVCGIVLIPIGWTWLEVPEFMNYVRETPVHVLGLASLCGLIWGVSAILFGQAVDSVGVSLTYGINMGISASLGALIPLLIFGNIPPVLSFVLLLVGMAIMLTGVAVITKAGLDKEKILAERMSSQGDGAQKKSLTKGILMASLAGLGSAAMNIGFVYANQTLDIATKHGVEATSASLIPWVITLFGGFIANFGYALVMMIKNRSYRDFTAEGSSKAYVKAIITSFVWYLALGFYAKATVMLGPIGSSVGWLAFNGLALIVSNGWGLKDGEWKGFPTPKKWLLTGNLILIVSWIVVGISNGLA</sequence>
<name>A0ABW3RWB2_9BACL</name>
<dbReference type="Proteomes" id="UP001597262">
    <property type="component" value="Unassembled WGS sequence"/>
</dbReference>
<evidence type="ECO:0000256" key="3">
    <source>
        <dbReference type="ARBA" id="ARBA00022519"/>
    </source>
</evidence>
<gene>
    <name evidence="9" type="ORF">ACFQ3W_10325</name>
</gene>
<feature type="transmembrane region" description="Helical" evidence="8">
    <location>
        <begin position="317"/>
        <end position="338"/>
    </location>
</feature>
<feature type="transmembrane region" description="Helical" evidence="8">
    <location>
        <begin position="124"/>
        <end position="149"/>
    </location>
</feature>
<feature type="transmembrane region" description="Helical" evidence="8">
    <location>
        <begin position="66"/>
        <end position="87"/>
    </location>
</feature>
<evidence type="ECO:0000256" key="5">
    <source>
        <dbReference type="ARBA" id="ARBA00022847"/>
    </source>
</evidence>
<keyword evidence="4 8" id="KW-0812">Transmembrane</keyword>
<feature type="transmembrane region" description="Helical" evidence="8">
    <location>
        <begin position="170"/>
        <end position="194"/>
    </location>
</feature>
<evidence type="ECO:0000313" key="10">
    <source>
        <dbReference type="Proteomes" id="UP001597262"/>
    </source>
</evidence>
<keyword evidence="1" id="KW-0813">Transport</keyword>
<feature type="transmembrane region" description="Helical" evidence="8">
    <location>
        <begin position="214"/>
        <end position="234"/>
    </location>
</feature>
<feature type="transmembrane region" description="Helical" evidence="8">
    <location>
        <begin position="278"/>
        <end position="297"/>
    </location>
</feature>
<protein>
    <submittedName>
        <fullName evidence="9">L-rhamnose/proton symporter RhaT</fullName>
    </submittedName>
</protein>
<evidence type="ECO:0000256" key="1">
    <source>
        <dbReference type="ARBA" id="ARBA00022448"/>
    </source>
</evidence>
<dbReference type="RefSeq" id="WP_379319146.1">
    <property type="nucleotide sequence ID" value="NZ_JBHTLM010000006.1"/>
</dbReference>
<keyword evidence="7 8" id="KW-0472">Membrane</keyword>
<evidence type="ECO:0000256" key="6">
    <source>
        <dbReference type="ARBA" id="ARBA00022989"/>
    </source>
</evidence>
<keyword evidence="2" id="KW-1003">Cell membrane</keyword>
<reference evidence="10" key="1">
    <citation type="journal article" date="2019" name="Int. J. Syst. Evol. Microbiol.">
        <title>The Global Catalogue of Microorganisms (GCM) 10K type strain sequencing project: providing services to taxonomists for standard genome sequencing and annotation.</title>
        <authorList>
            <consortium name="The Broad Institute Genomics Platform"/>
            <consortium name="The Broad Institute Genome Sequencing Center for Infectious Disease"/>
            <person name="Wu L."/>
            <person name="Ma J."/>
        </authorList>
    </citation>
    <scope>NUCLEOTIDE SEQUENCE [LARGE SCALE GENOMIC DNA]</scope>
    <source>
        <strain evidence="10">CCUG 59189</strain>
    </source>
</reference>
<keyword evidence="10" id="KW-1185">Reference proteome</keyword>
<proteinExistence type="predicted"/>
<keyword evidence="5" id="KW-0769">Symport</keyword>
<evidence type="ECO:0000256" key="4">
    <source>
        <dbReference type="ARBA" id="ARBA00022692"/>
    </source>
</evidence>
<comment type="caution">
    <text evidence="9">The sequence shown here is derived from an EMBL/GenBank/DDBJ whole genome shotgun (WGS) entry which is preliminary data.</text>
</comment>